<protein>
    <submittedName>
        <fullName evidence="2">Uncharacterized protein</fullName>
    </submittedName>
</protein>
<dbReference type="EMBL" id="LR797391">
    <property type="protein sequence ID" value="CAB4212736.1"/>
    <property type="molecule type" value="Genomic_DNA"/>
</dbReference>
<dbReference type="InterPro" id="IPR017853">
    <property type="entry name" value="GH"/>
</dbReference>
<evidence type="ECO:0000313" key="1">
    <source>
        <dbReference type="EMBL" id="CAB4177296.1"/>
    </source>
</evidence>
<dbReference type="SUPFAM" id="SSF51445">
    <property type="entry name" value="(Trans)glycosidases"/>
    <property type="match status" value="1"/>
</dbReference>
<gene>
    <name evidence="2" type="ORF">UFOVP1331_53</name>
    <name evidence="3" type="ORF">UFOVP1442_22</name>
    <name evidence="4" type="ORF">UFOVP1535_29</name>
    <name evidence="1" type="ORF">UFOVP998_6</name>
</gene>
<evidence type="ECO:0000313" key="3">
    <source>
        <dbReference type="EMBL" id="CAB4212736.1"/>
    </source>
</evidence>
<evidence type="ECO:0000313" key="4">
    <source>
        <dbReference type="EMBL" id="CAB5228038.1"/>
    </source>
</evidence>
<organism evidence="2">
    <name type="scientific">uncultured Caudovirales phage</name>
    <dbReference type="NCBI Taxonomy" id="2100421"/>
    <lineage>
        <taxon>Viruses</taxon>
        <taxon>Duplodnaviria</taxon>
        <taxon>Heunggongvirae</taxon>
        <taxon>Uroviricota</taxon>
        <taxon>Caudoviricetes</taxon>
        <taxon>Peduoviridae</taxon>
        <taxon>Maltschvirus</taxon>
        <taxon>Maltschvirus maltsch</taxon>
    </lineage>
</organism>
<evidence type="ECO:0000313" key="2">
    <source>
        <dbReference type="EMBL" id="CAB4199501.1"/>
    </source>
</evidence>
<dbReference type="EMBL" id="LR797287">
    <property type="protein sequence ID" value="CAB4199501.1"/>
    <property type="molecule type" value="Genomic_DNA"/>
</dbReference>
<dbReference type="EMBL" id="LR798380">
    <property type="protein sequence ID" value="CAB5228038.1"/>
    <property type="molecule type" value="Genomic_DNA"/>
</dbReference>
<name>A0A6J5RZX1_9CAUD</name>
<sequence>MNAQAGLQCGFGDLLGGETLAAVRDQGFTIVRIDLQAADQAKTAQLAQEVIDAGLQPLCIVRRVEQLSVLPPGALVEAGNEPDIAKFGWSKRTYRDFADACVAEALARGQRLYVGVVSNLNRRGFDFLESMPWHHYPPEICCSVHRYPDGRSPTNPHAGCKSREHEVAKLRAIVGSRPLAVTEVGYHDGPGGWPELEVAAHMAWERRFFSEQGFEICVGFQLNDGRADDASTEAHFGFRRSPSLAWKPVSARFAGVV</sequence>
<accession>A0A6J5RZX1</accession>
<dbReference type="Gene3D" id="3.20.20.80">
    <property type="entry name" value="Glycosidases"/>
    <property type="match status" value="1"/>
</dbReference>
<proteinExistence type="predicted"/>
<dbReference type="EMBL" id="LR796948">
    <property type="protein sequence ID" value="CAB4177296.1"/>
    <property type="molecule type" value="Genomic_DNA"/>
</dbReference>
<reference evidence="2" key="1">
    <citation type="submission" date="2020-05" db="EMBL/GenBank/DDBJ databases">
        <authorList>
            <person name="Chiriac C."/>
            <person name="Salcher M."/>
            <person name="Ghai R."/>
            <person name="Kavagutti S V."/>
        </authorList>
    </citation>
    <scope>NUCLEOTIDE SEQUENCE</scope>
</reference>